<comment type="caution">
    <text evidence="9">The sequence shown here is derived from an EMBL/GenBank/DDBJ whole genome shotgun (WGS) entry which is preliminary data.</text>
</comment>
<dbReference type="InterPro" id="IPR000620">
    <property type="entry name" value="EamA_dom"/>
</dbReference>
<evidence type="ECO:0000313" key="10">
    <source>
        <dbReference type="Proteomes" id="UP000638263"/>
    </source>
</evidence>
<evidence type="ECO:0000259" key="8">
    <source>
        <dbReference type="Pfam" id="PF00892"/>
    </source>
</evidence>
<feature type="transmembrane region" description="Helical" evidence="7">
    <location>
        <begin position="236"/>
        <end position="255"/>
    </location>
</feature>
<dbReference type="SUPFAM" id="SSF103481">
    <property type="entry name" value="Multidrug resistance efflux transporter EmrE"/>
    <property type="match status" value="2"/>
</dbReference>
<feature type="domain" description="EamA" evidence="8">
    <location>
        <begin position="202"/>
        <end position="336"/>
    </location>
</feature>
<feature type="domain" description="EamA" evidence="8">
    <location>
        <begin position="56"/>
        <end position="187"/>
    </location>
</feature>
<accession>A0A917RW82</accession>
<comment type="subcellular location">
    <subcellularLocation>
        <location evidence="1">Membrane</location>
        <topology evidence="1">Multi-pass membrane protein</topology>
    </subcellularLocation>
</comment>
<evidence type="ECO:0000256" key="3">
    <source>
        <dbReference type="ARBA" id="ARBA00022692"/>
    </source>
</evidence>
<sequence length="379" mass="38963">MYRATKVRVEGSFAPEGALAIQSRRSATIRELLSSDMKEHSSATHRGSRPLSPALIGPAWGLLGVAAFSLTVPLTRIAVADGGMSPLFVACARAVVATALAATALVITRQRLPRGGQWIRLGIVAAGVVAGFPLLTTFALTTTSAGHSAVVIALLPAATAVLAVLRGDERPPRAFWFTAAAGATAAVGFAVFRGDGFAGPSWADLLLFGAVVAAACGYAEGGLLSRELGPWQTISWALVLSAPAMITLSGVAIAVQPPAGSPAQWASFAYLGVVSMFLGFLAWYRGLARGPMAQVSQIQLVQPVLTLSWAALLLHESLTWSTALGALAVIACAALAVRTRLAQTTPGLEAGSGPDSGPARYDPAESAGRMESAPARACR</sequence>
<evidence type="ECO:0000313" key="9">
    <source>
        <dbReference type="EMBL" id="GGL35603.1"/>
    </source>
</evidence>
<feature type="transmembrane region" description="Helical" evidence="7">
    <location>
        <begin position="87"/>
        <end position="107"/>
    </location>
</feature>
<evidence type="ECO:0000256" key="4">
    <source>
        <dbReference type="ARBA" id="ARBA00022989"/>
    </source>
</evidence>
<keyword evidence="4 7" id="KW-1133">Transmembrane helix</keyword>
<comment type="similarity">
    <text evidence="2">Belongs to the EamA transporter family.</text>
</comment>
<feature type="transmembrane region" description="Helical" evidence="7">
    <location>
        <begin position="119"/>
        <end position="140"/>
    </location>
</feature>
<feature type="transmembrane region" description="Helical" evidence="7">
    <location>
        <begin position="205"/>
        <end position="224"/>
    </location>
</feature>
<dbReference type="GO" id="GO:0016020">
    <property type="term" value="C:membrane"/>
    <property type="evidence" value="ECO:0007669"/>
    <property type="project" value="UniProtKB-SubCell"/>
</dbReference>
<proteinExistence type="inferred from homology"/>
<dbReference type="Proteomes" id="UP000638263">
    <property type="component" value="Unassembled WGS sequence"/>
</dbReference>
<dbReference type="InterPro" id="IPR037185">
    <property type="entry name" value="EmrE-like"/>
</dbReference>
<keyword evidence="10" id="KW-1185">Reference proteome</keyword>
<name>A0A917RW82_9NOCA</name>
<feature type="transmembrane region" description="Helical" evidence="7">
    <location>
        <begin position="267"/>
        <end position="284"/>
    </location>
</feature>
<keyword evidence="3 7" id="KW-0812">Transmembrane</keyword>
<organism evidence="9 10">
    <name type="scientific">Nocardia jinanensis</name>
    <dbReference type="NCBI Taxonomy" id="382504"/>
    <lineage>
        <taxon>Bacteria</taxon>
        <taxon>Bacillati</taxon>
        <taxon>Actinomycetota</taxon>
        <taxon>Actinomycetes</taxon>
        <taxon>Mycobacteriales</taxon>
        <taxon>Nocardiaceae</taxon>
        <taxon>Nocardia</taxon>
    </lineage>
</organism>
<feature type="region of interest" description="Disordered" evidence="6">
    <location>
        <begin position="346"/>
        <end position="379"/>
    </location>
</feature>
<keyword evidence="5 7" id="KW-0472">Membrane</keyword>
<feature type="transmembrane region" description="Helical" evidence="7">
    <location>
        <begin position="146"/>
        <end position="165"/>
    </location>
</feature>
<dbReference type="AlphaFoldDB" id="A0A917RW82"/>
<dbReference type="InterPro" id="IPR050638">
    <property type="entry name" value="AA-Vitamin_Transporters"/>
</dbReference>
<protein>
    <submittedName>
        <fullName evidence="9">Membrane protein</fullName>
    </submittedName>
</protein>
<evidence type="ECO:0000256" key="1">
    <source>
        <dbReference type="ARBA" id="ARBA00004141"/>
    </source>
</evidence>
<dbReference type="PANTHER" id="PTHR32322:SF2">
    <property type="entry name" value="EAMA DOMAIN-CONTAINING PROTEIN"/>
    <property type="match status" value="1"/>
</dbReference>
<dbReference type="PANTHER" id="PTHR32322">
    <property type="entry name" value="INNER MEMBRANE TRANSPORTER"/>
    <property type="match status" value="1"/>
</dbReference>
<feature type="transmembrane region" description="Helical" evidence="7">
    <location>
        <begin position="174"/>
        <end position="193"/>
    </location>
</feature>
<reference evidence="9" key="2">
    <citation type="submission" date="2020-09" db="EMBL/GenBank/DDBJ databases">
        <authorList>
            <person name="Sun Q."/>
            <person name="Zhou Y."/>
        </authorList>
    </citation>
    <scope>NUCLEOTIDE SEQUENCE</scope>
    <source>
        <strain evidence="9">CGMCC 4.3508</strain>
    </source>
</reference>
<evidence type="ECO:0000256" key="6">
    <source>
        <dbReference type="SAM" id="MobiDB-lite"/>
    </source>
</evidence>
<dbReference type="Pfam" id="PF00892">
    <property type="entry name" value="EamA"/>
    <property type="match status" value="2"/>
</dbReference>
<dbReference type="EMBL" id="BMMH01000017">
    <property type="protein sequence ID" value="GGL35603.1"/>
    <property type="molecule type" value="Genomic_DNA"/>
</dbReference>
<feature type="transmembrane region" description="Helical" evidence="7">
    <location>
        <begin position="55"/>
        <end position="75"/>
    </location>
</feature>
<reference evidence="9" key="1">
    <citation type="journal article" date="2014" name="Int. J. Syst. Evol. Microbiol.">
        <title>Complete genome sequence of Corynebacterium casei LMG S-19264T (=DSM 44701T), isolated from a smear-ripened cheese.</title>
        <authorList>
            <consortium name="US DOE Joint Genome Institute (JGI-PGF)"/>
            <person name="Walter F."/>
            <person name="Albersmeier A."/>
            <person name="Kalinowski J."/>
            <person name="Ruckert C."/>
        </authorList>
    </citation>
    <scope>NUCLEOTIDE SEQUENCE</scope>
    <source>
        <strain evidence="9">CGMCC 4.3508</strain>
    </source>
</reference>
<evidence type="ECO:0000256" key="2">
    <source>
        <dbReference type="ARBA" id="ARBA00007362"/>
    </source>
</evidence>
<gene>
    <name evidence="9" type="ORF">GCM10011588_57960</name>
</gene>
<evidence type="ECO:0000256" key="7">
    <source>
        <dbReference type="SAM" id="Phobius"/>
    </source>
</evidence>
<evidence type="ECO:0000256" key="5">
    <source>
        <dbReference type="ARBA" id="ARBA00023136"/>
    </source>
</evidence>